<gene>
    <name evidence="1" type="ORF">LCGC14_0538620</name>
</gene>
<evidence type="ECO:0008006" key="2">
    <source>
        <dbReference type="Google" id="ProtNLM"/>
    </source>
</evidence>
<reference evidence="1" key="1">
    <citation type="journal article" date="2015" name="Nature">
        <title>Complex archaea that bridge the gap between prokaryotes and eukaryotes.</title>
        <authorList>
            <person name="Spang A."/>
            <person name="Saw J.H."/>
            <person name="Jorgensen S.L."/>
            <person name="Zaremba-Niedzwiedzka K."/>
            <person name="Martijn J."/>
            <person name="Lind A.E."/>
            <person name="van Eijk R."/>
            <person name="Schleper C."/>
            <person name="Guy L."/>
            <person name="Ettema T.J."/>
        </authorList>
    </citation>
    <scope>NUCLEOTIDE SEQUENCE</scope>
</reference>
<dbReference type="SUPFAM" id="SSF57802">
    <property type="entry name" value="Rubredoxin-like"/>
    <property type="match status" value="1"/>
</dbReference>
<protein>
    <recommendedName>
        <fullName evidence="2">Rubredoxin-like domain-containing protein</fullName>
    </recommendedName>
</protein>
<comment type="caution">
    <text evidence="1">The sequence shown here is derived from an EMBL/GenBank/DDBJ whole genome shotgun (WGS) entry which is preliminary data.</text>
</comment>
<proteinExistence type="predicted"/>
<accession>A0A0F9SBY9</accession>
<dbReference type="EMBL" id="LAZR01000715">
    <property type="protein sequence ID" value="KKN59772.1"/>
    <property type="molecule type" value="Genomic_DNA"/>
</dbReference>
<evidence type="ECO:0000313" key="1">
    <source>
        <dbReference type="EMBL" id="KKN59772.1"/>
    </source>
</evidence>
<name>A0A0F9SBY9_9ZZZZ</name>
<organism evidence="1">
    <name type="scientific">marine sediment metagenome</name>
    <dbReference type="NCBI Taxonomy" id="412755"/>
    <lineage>
        <taxon>unclassified sequences</taxon>
        <taxon>metagenomes</taxon>
        <taxon>ecological metagenomes</taxon>
    </lineage>
</organism>
<sequence length="68" mass="7834">MAKHITKKTGECYQMFCGKTLIFETDDHTYQLPDGWVCPVCNLGIKQIMQELRAECQDCGTMTMQEIK</sequence>
<dbReference type="AlphaFoldDB" id="A0A0F9SBY9"/>